<reference evidence="2 3" key="1">
    <citation type="submission" date="2015-07" db="EMBL/GenBank/DDBJ databases">
        <title>Emmonsia species relationships and genome sequence.</title>
        <authorList>
            <consortium name="The Broad Institute Genomics Platform"/>
            <person name="Cuomo C.A."/>
            <person name="Munoz J.F."/>
            <person name="Imamovic A."/>
            <person name="Priest M.E."/>
            <person name="Young S."/>
            <person name="Clay O.K."/>
            <person name="McEwen J.G."/>
        </authorList>
    </citation>
    <scope>NUCLEOTIDE SEQUENCE [LARGE SCALE GENOMIC DNA]</scope>
    <source>
        <strain evidence="2 3">UAMH 9510</strain>
    </source>
</reference>
<dbReference type="VEuPathDB" id="FungiDB:AJ78_06727"/>
<proteinExistence type="predicted"/>
<protein>
    <submittedName>
        <fullName evidence="2">60S ribosomal protein L37-B</fullName>
    </submittedName>
</protein>
<organism evidence="2 3">
    <name type="scientific">Emergomyces pasteurianus Ep9510</name>
    <dbReference type="NCBI Taxonomy" id="1447872"/>
    <lineage>
        <taxon>Eukaryota</taxon>
        <taxon>Fungi</taxon>
        <taxon>Dikarya</taxon>
        <taxon>Ascomycota</taxon>
        <taxon>Pezizomycotina</taxon>
        <taxon>Eurotiomycetes</taxon>
        <taxon>Eurotiomycetidae</taxon>
        <taxon>Onygenales</taxon>
        <taxon>Ajellomycetaceae</taxon>
        <taxon>Emergomyces</taxon>
    </lineage>
</organism>
<feature type="region of interest" description="Disordered" evidence="1">
    <location>
        <begin position="15"/>
        <end position="37"/>
    </location>
</feature>
<accession>A0A1J9P8E3</accession>
<dbReference type="AlphaFoldDB" id="A0A1J9P8E3"/>
<dbReference type="EMBL" id="LGRN01000371">
    <property type="protein sequence ID" value="OJD12728.1"/>
    <property type="molecule type" value="Genomic_DNA"/>
</dbReference>
<dbReference type="GO" id="GO:0005840">
    <property type="term" value="C:ribosome"/>
    <property type="evidence" value="ECO:0007669"/>
    <property type="project" value="UniProtKB-KW"/>
</dbReference>
<keyword evidence="3" id="KW-1185">Reference proteome</keyword>
<name>A0A1J9P8E3_9EURO</name>
<keyword evidence="2" id="KW-0689">Ribosomal protein</keyword>
<keyword evidence="2" id="KW-0687">Ribonucleoprotein</keyword>
<dbReference type="OrthoDB" id="4187550at2759"/>
<evidence type="ECO:0000313" key="3">
    <source>
        <dbReference type="Proteomes" id="UP000182235"/>
    </source>
</evidence>
<evidence type="ECO:0000256" key="1">
    <source>
        <dbReference type="SAM" id="MobiDB-lite"/>
    </source>
</evidence>
<sequence>MSRVGFEPYTTIRLATSGGDENFRSNASDDDDDDNDQRLELPALASAITRRTLCADVAAVALSTSRSTHAPLADTHQPRPGNSIGLRSHCDEEPPEVDACDILRLSTANSRTDSKPALLRELGGQTSIRLQDVERRGTNDNPG</sequence>
<dbReference type="Proteomes" id="UP000182235">
    <property type="component" value="Unassembled WGS sequence"/>
</dbReference>
<evidence type="ECO:0000313" key="2">
    <source>
        <dbReference type="EMBL" id="OJD12728.1"/>
    </source>
</evidence>
<feature type="compositionally biased region" description="Basic and acidic residues" evidence="1">
    <location>
        <begin position="131"/>
        <end position="143"/>
    </location>
</feature>
<feature type="region of interest" description="Disordered" evidence="1">
    <location>
        <begin position="65"/>
        <end position="93"/>
    </location>
</feature>
<gene>
    <name evidence="2" type="ORF">AJ78_06727</name>
</gene>
<comment type="caution">
    <text evidence="2">The sequence shown here is derived from an EMBL/GenBank/DDBJ whole genome shotgun (WGS) entry which is preliminary data.</text>
</comment>
<feature type="region of interest" description="Disordered" evidence="1">
    <location>
        <begin position="110"/>
        <end position="143"/>
    </location>
</feature>